<dbReference type="CDD" id="cd14740">
    <property type="entry name" value="PAAR_4"/>
    <property type="match status" value="1"/>
</dbReference>
<proteinExistence type="predicted"/>
<dbReference type="RefSeq" id="WP_091368668.1">
    <property type="nucleotide sequence ID" value="NZ_FNDV01000003.1"/>
</dbReference>
<keyword evidence="2" id="KW-1185">Reference proteome</keyword>
<sequence>MSKPAAKLGDQVRGTDIHVVMVPAGSGTAPKPTSMPFNGIITTGCVPTVLICGKPAAVVGSVAVNTPPHVPTGGTFQTPPTNQGTVMVGSKTVIVGGKAAARAGDKVLTCNDPAPAPTGTVVVPACTVMVGD</sequence>
<dbReference type="EMBL" id="FNJB01000001">
    <property type="protein sequence ID" value="SDN90796.1"/>
    <property type="molecule type" value="Genomic_DNA"/>
</dbReference>
<dbReference type="Proteomes" id="UP000199651">
    <property type="component" value="Unassembled WGS sequence"/>
</dbReference>
<accession>A0A1H0F845</accession>
<protein>
    <submittedName>
        <fullName evidence="1">PAAR motif-containing protein</fullName>
    </submittedName>
</protein>
<reference evidence="2" key="1">
    <citation type="submission" date="2016-10" db="EMBL/GenBank/DDBJ databases">
        <authorList>
            <person name="Varghese N."/>
            <person name="Submissions S."/>
        </authorList>
    </citation>
    <scope>NUCLEOTIDE SEQUENCE [LARGE SCALE GENOMIC DNA]</scope>
    <source>
        <strain evidence="2">IBRC-M 10655</strain>
    </source>
</reference>
<dbReference type="InterPro" id="IPR008727">
    <property type="entry name" value="PAAR_motif"/>
</dbReference>
<dbReference type="OrthoDB" id="9807902at2"/>
<dbReference type="Pfam" id="PF05488">
    <property type="entry name" value="PAAR_motif"/>
    <property type="match status" value="1"/>
</dbReference>
<organism evidence="1 2">
    <name type="scientific">Actinokineospora alba</name>
    <dbReference type="NCBI Taxonomy" id="504798"/>
    <lineage>
        <taxon>Bacteria</taxon>
        <taxon>Bacillati</taxon>
        <taxon>Actinomycetota</taxon>
        <taxon>Actinomycetes</taxon>
        <taxon>Pseudonocardiales</taxon>
        <taxon>Pseudonocardiaceae</taxon>
        <taxon>Actinokineospora</taxon>
    </lineage>
</organism>
<dbReference type="STRING" id="504798.SAMN05421871_103601"/>
<dbReference type="AlphaFoldDB" id="A0A1H0F845"/>
<name>A0A1H0F845_9PSEU</name>
<gene>
    <name evidence="1" type="ORF">SAMN05192558_101269</name>
</gene>
<dbReference type="Gene3D" id="2.60.200.60">
    <property type="match status" value="1"/>
</dbReference>
<evidence type="ECO:0000313" key="1">
    <source>
        <dbReference type="EMBL" id="SDN90796.1"/>
    </source>
</evidence>
<evidence type="ECO:0000313" key="2">
    <source>
        <dbReference type="Proteomes" id="UP000199651"/>
    </source>
</evidence>